<dbReference type="SUPFAM" id="SSF56601">
    <property type="entry name" value="beta-lactamase/transpeptidase-like"/>
    <property type="match status" value="1"/>
</dbReference>
<evidence type="ECO:0000256" key="7">
    <source>
        <dbReference type="ARBA" id="ARBA00022729"/>
    </source>
</evidence>
<evidence type="ECO:0000256" key="10">
    <source>
        <dbReference type="ARBA" id="ARBA00022984"/>
    </source>
</evidence>
<comment type="function">
    <text evidence="1">Removes C-terminal D-alanyl residues from sugar-peptide cell wall precursors.</text>
</comment>
<evidence type="ECO:0000256" key="9">
    <source>
        <dbReference type="ARBA" id="ARBA00022960"/>
    </source>
</evidence>
<dbReference type="Proteomes" id="UP000648722">
    <property type="component" value="Unassembled WGS sequence"/>
</dbReference>
<evidence type="ECO:0000256" key="5">
    <source>
        <dbReference type="ARBA" id="ARBA00022645"/>
    </source>
</evidence>
<dbReference type="Pfam" id="PF00768">
    <property type="entry name" value="Peptidase_S11"/>
    <property type="match status" value="1"/>
</dbReference>
<dbReference type="PRINTS" id="PR00725">
    <property type="entry name" value="DADACBPTASE1"/>
</dbReference>
<feature type="domain" description="Peptidase S11 D-Ala-D-Ala carboxypeptidase A C-terminal" evidence="15">
    <location>
        <begin position="274"/>
        <end position="364"/>
    </location>
</feature>
<dbReference type="InterPro" id="IPR001967">
    <property type="entry name" value="Peptidase_S11_N"/>
</dbReference>
<dbReference type="EC" id="3.4.16.4" evidence="4"/>
<keyword evidence="10" id="KW-0573">Peptidoglycan synthesis</keyword>
<keyword evidence="17" id="KW-1185">Reference proteome</keyword>
<evidence type="ECO:0000256" key="11">
    <source>
        <dbReference type="ARBA" id="ARBA00023316"/>
    </source>
</evidence>
<proteinExistence type="inferred from homology"/>
<dbReference type="InterPro" id="IPR015956">
    <property type="entry name" value="Peniciliin-bd_prot_C_sf"/>
</dbReference>
<dbReference type="InterPro" id="IPR012338">
    <property type="entry name" value="Beta-lactam/transpept-like"/>
</dbReference>
<reference evidence="17" key="1">
    <citation type="journal article" date="2019" name="Int. J. Syst. Evol. Microbiol.">
        <title>The Global Catalogue of Microorganisms (GCM) 10K type strain sequencing project: providing services to taxonomists for standard genome sequencing and annotation.</title>
        <authorList>
            <consortium name="The Broad Institute Genomics Platform"/>
            <consortium name="The Broad Institute Genome Sequencing Center for Infectious Disease"/>
            <person name="Wu L."/>
            <person name="Ma J."/>
        </authorList>
    </citation>
    <scope>NUCLEOTIDE SEQUENCE [LARGE SCALE GENOMIC DNA]</scope>
    <source>
        <strain evidence="17">CGMCC 1.12766</strain>
    </source>
</reference>
<evidence type="ECO:0000259" key="15">
    <source>
        <dbReference type="SMART" id="SM00936"/>
    </source>
</evidence>
<gene>
    <name evidence="16" type="ORF">GCM10007420_05990</name>
</gene>
<dbReference type="PANTHER" id="PTHR21581">
    <property type="entry name" value="D-ALANYL-D-ALANINE CARBOXYPEPTIDASE"/>
    <property type="match status" value="1"/>
</dbReference>
<dbReference type="Gene3D" id="2.60.410.10">
    <property type="entry name" value="D-Ala-D-Ala carboxypeptidase, C-terminal domain"/>
    <property type="match status" value="1"/>
</dbReference>
<keyword evidence="7 14" id="KW-0732">Signal</keyword>
<evidence type="ECO:0000256" key="12">
    <source>
        <dbReference type="ARBA" id="ARBA00034000"/>
    </source>
</evidence>
<keyword evidence="9" id="KW-0133">Cell shape</keyword>
<comment type="caution">
    <text evidence="16">The sequence shown here is derived from an EMBL/GenBank/DDBJ whole genome shotgun (WGS) entry which is preliminary data.</text>
</comment>
<keyword evidence="8" id="KW-0378">Hydrolase</keyword>
<evidence type="ECO:0000313" key="16">
    <source>
        <dbReference type="EMBL" id="GGG93329.1"/>
    </source>
</evidence>
<sequence length="381" mass="40914">MARLVAALAGLFLVFGGLATAQEPVFQTSASHAVIMDYETGEILFSKNGDQPMPPSSMSKLMTALMVFEALEAGTLSLDDELPVSVRAWREGGAASGGSTMFLDVNSRARVDDLLRGIIVQSGNDACIVVAEALGGSEEAFADMMTRRARELGLETASFRNSTGLTAEGHEVSAEDLARLAAHIIRNHPQFYDLYSETSFSYNGITQANRNPLLGVVDGADGLKTGYTSEAGYGLTASAERNGERRIIVFNGTQSMRERANEAERLMRAAFADFIMADLAAPGEELGSADVHMGTARTVALRTTGPVRVAMHRRERDRMRAEIVYDGPLIAPVSEGDQVARLVVSMPDGRTREYPLEAGSDVRRQGMVSRAMSALVNLVSG</sequence>
<accession>A0ABQ1XFR2</accession>
<dbReference type="RefSeq" id="WP_188451069.1">
    <property type="nucleotide sequence ID" value="NZ_BMFS01000002.1"/>
</dbReference>
<evidence type="ECO:0000256" key="1">
    <source>
        <dbReference type="ARBA" id="ARBA00003217"/>
    </source>
</evidence>
<organism evidence="16 17">
    <name type="scientific">Glycocaulis albus</name>
    <dbReference type="NCBI Taxonomy" id="1382801"/>
    <lineage>
        <taxon>Bacteria</taxon>
        <taxon>Pseudomonadati</taxon>
        <taxon>Pseudomonadota</taxon>
        <taxon>Alphaproteobacteria</taxon>
        <taxon>Maricaulales</taxon>
        <taxon>Maricaulaceae</taxon>
        <taxon>Glycocaulis</taxon>
    </lineage>
</organism>
<dbReference type="InterPro" id="IPR037167">
    <property type="entry name" value="Peptidase_S11_C_sf"/>
</dbReference>
<comment type="similarity">
    <text evidence="3 13">Belongs to the peptidase S11 family.</text>
</comment>
<comment type="catalytic activity">
    <reaction evidence="12">
        <text>Preferential cleavage: (Ac)2-L-Lys-D-Ala-|-D-Ala. Also transpeptidation of peptidyl-alanyl moieties that are N-acyl substituents of D-alanine.</text>
        <dbReference type="EC" id="3.4.16.4"/>
    </reaction>
</comment>
<evidence type="ECO:0000256" key="8">
    <source>
        <dbReference type="ARBA" id="ARBA00022801"/>
    </source>
</evidence>
<keyword evidence="6" id="KW-0645">Protease</keyword>
<keyword evidence="5 16" id="KW-0121">Carboxypeptidase</keyword>
<feature type="signal peptide" evidence="14">
    <location>
        <begin position="1"/>
        <end position="21"/>
    </location>
</feature>
<evidence type="ECO:0000313" key="17">
    <source>
        <dbReference type="Proteomes" id="UP000648722"/>
    </source>
</evidence>
<keyword evidence="11" id="KW-0961">Cell wall biogenesis/degradation</keyword>
<dbReference type="Pfam" id="PF07943">
    <property type="entry name" value="PBP5_C"/>
    <property type="match status" value="1"/>
</dbReference>
<comment type="pathway">
    <text evidence="2">Cell wall biogenesis; peptidoglycan biosynthesis.</text>
</comment>
<dbReference type="SMART" id="SM00936">
    <property type="entry name" value="PBP5_C"/>
    <property type="match status" value="1"/>
</dbReference>
<evidence type="ECO:0000256" key="13">
    <source>
        <dbReference type="RuleBase" id="RU004016"/>
    </source>
</evidence>
<name>A0ABQ1XFR2_9PROT</name>
<dbReference type="PANTHER" id="PTHR21581:SF6">
    <property type="entry name" value="TRAFFICKING PROTEIN PARTICLE COMPLEX SUBUNIT 12"/>
    <property type="match status" value="1"/>
</dbReference>
<evidence type="ECO:0000256" key="6">
    <source>
        <dbReference type="ARBA" id="ARBA00022670"/>
    </source>
</evidence>
<dbReference type="Gene3D" id="3.40.710.10">
    <property type="entry name" value="DD-peptidase/beta-lactamase superfamily"/>
    <property type="match status" value="1"/>
</dbReference>
<dbReference type="EMBL" id="BMFS01000002">
    <property type="protein sequence ID" value="GGG93329.1"/>
    <property type="molecule type" value="Genomic_DNA"/>
</dbReference>
<evidence type="ECO:0000256" key="2">
    <source>
        <dbReference type="ARBA" id="ARBA00004752"/>
    </source>
</evidence>
<dbReference type="InterPro" id="IPR018044">
    <property type="entry name" value="Peptidase_S11"/>
</dbReference>
<evidence type="ECO:0000256" key="4">
    <source>
        <dbReference type="ARBA" id="ARBA00012448"/>
    </source>
</evidence>
<evidence type="ECO:0000256" key="3">
    <source>
        <dbReference type="ARBA" id="ARBA00007164"/>
    </source>
</evidence>
<evidence type="ECO:0000256" key="14">
    <source>
        <dbReference type="SAM" id="SignalP"/>
    </source>
</evidence>
<dbReference type="GO" id="GO:0004180">
    <property type="term" value="F:carboxypeptidase activity"/>
    <property type="evidence" value="ECO:0007669"/>
    <property type="project" value="UniProtKB-KW"/>
</dbReference>
<protein>
    <recommendedName>
        <fullName evidence="4">serine-type D-Ala-D-Ala carboxypeptidase</fullName>
        <ecNumber evidence="4">3.4.16.4</ecNumber>
    </recommendedName>
</protein>
<dbReference type="SUPFAM" id="SSF69189">
    <property type="entry name" value="Penicillin-binding protein associated domain"/>
    <property type="match status" value="1"/>
</dbReference>
<dbReference type="InterPro" id="IPR012907">
    <property type="entry name" value="Peptidase_S11_C"/>
</dbReference>
<feature type="chain" id="PRO_5046768847" description="serine-type D-Ala-D-Ala carboxypeptidase" evidence="14">
    <location>
        <begin position="22"/>
        <end position="381"/>
    </location>
</feature>